<dbReference type="EMBL" id="FMCR01000009">
    <property type="protein sequence ID" value="SCF41500.1"/>
    <property type="molecule type" value="Genomic_DNA"/>
</dbReference>
<dbReference type="STRING" id="285676.GA0070561_6448"/>
<feature type="signal peptide" evidence="1">
    <location>
        <begin position="1"/>
        <end position="26"/>
    </location>
</feature>
<organism evidence="2 3">
    <name type="scientific">Micromonospora saelicesensis</name>
    <dbReference type="NCBI Taxonomy" id="285676"/>
    <lineage>
        <taxon>Bacteria</taxon>
        <taxon>Bacillati</taxon>
        <taxon>Actinomycetota</taxon>
        <taxon>Actinomycetes</taxon>
        <taxon>Micromonosporales</taxon>
        <taxon>Micromonosporaceae</taxon>
        <taxon>Micromonospora</taxon>
    </lineage>
</organism>
<dbReference type="AlphaFoldDB" id="A0A1C5A8G7"/>
<protein>
    <recommendedName>
        <fullName evidence="4">Peptidase inhibitor family I36</fullName>
    </recommendedName>
</protein>
<keyword evidence="1" id="KW-0732">Signal</keyword>
<reference evidence="2 3" key="1">
    <citation type="submission" date="2016-06" db="EMBL/GenBank/DDBJ databases">
        <authorList>
            <person name="Kjaerup R.B."/>
            <person name="Dalgaard T.S."/>
            <person name="Juul-Madsen H.R."/>
        </authorList>
    </citation>
    <scope>NUCLEOTIDE SEQUENCE [LARGE SCALE GENOMIC DNA]</scope>
    <source>
        <strain evidence="2 3">DSM 44871</strain>
    </source>
</reference>
<accession>A0A1C5A8G7</accession>
<evidence type="ECO:0008006" key="4">
    <source>
        <dbReference type="Google" id="ProtNLM"/>
    </source>
</evidence>
<dbReference type="RefSeq" id="WP_091408225.1">
    <property type="nucleotide sequence ID" value="NZ_FMCR01000009.1"/>
</dbReference>
<name>A0A1C5A8G7_9ACTN</name>
<sequence>MKLRMLLIAAFAALIATLAVPSSATAGPADQPVVSVAAQPANPANAIASDNPNAGISGVSSQAVGPCPYTATCVYTDTYFGGRMFVLYQCRWYSLTNWNGWGSIYNNQTWGAWADIMDQNRNPIRGFSSGVAWEAVDFSPVWYIRMC</sequence>
<proteinExistence type="predicted"/>
<gene>
    <name evidence="2" type="ORF">GA0070561_6448</name>
</gene>
<dbReference type="Proteomes" id="UP000198864">
    <property type="component" value="Unassembled WGS sequence"/>
</dbReference>
<feature type="chain" id="PRO_5038566296" description="Peptidase inhibitor family I36" evidence="1">
    <location>
        <begin position="27"/>
        <end position="147"/>
    </location>
</feature>
<evidence type="ECO:0000313" key="3">
    <source>
        <dbReference type="Proteomes" id="UP000198864"/>
    </source>
</evidence>
<evidence type="ECO:0000256" key="1">
    <source>
        <dbReference type="SAM" id="SignalP"/>
    </source>
</evidence>
<evidence type="ECO:0000313" key="2">
    <source>
        <dbReference type="EMBL" id="SCF41500.1"/>
    </source>
</evidence>